<sequence>MSLDLVGNEEQVNIEYEWLKSCYNNETEIKEFLLTIKKDKLGVNKIIDNNGTSLLHICALRGYDKLLSYILNEFDNSFNINVNIIDKHGHTPAHWACLENNIECLIHYL</sequence>
<comment type="caution">
    <text evidence="2">The sequence shown here is derived from an EMBL/GenBank/DDBJ whole genome shotgun (WGS) entry which is preliminary data.</text>
</comment>
<dbReference type="InterPro" id="IPR002110">
    <property type="entry name" value="Ankyrin_rpt"/>
</dbReference>
<dbReference type="PROSITE" id="PS50088">
    <property type="entry name" value="ANK_REPEAT"/>
    <property type="match status" value="1"/>
</dbReference>
<dbReference type="Pfam" id="PF12796">
    <property type="entry name" value="Ank_2"/>
    <property type="match status" value="1"/>
</dbReference>
<proteinExistence type="predicted"/>
<organism evidence="2 4">
    <name type="scientific">Adineta steineri</name>
    <dbReference type="NCBI Taxonomy" id="433720"/>
    <lineage>
        <taxon>Eukaryota</taxon>
        <taxon>Metazoa</taxon>
        <taxon>Spiralia</taxon>
        <taxon>Gnathifera</taxon>
        <taxon>Rotifera</taxon>
        <taxon>Eurotatoria</taxon>
        <taxon>Bdelloidea</taxon>
        <taxon>Adinetida</taxon>
        <taxon>Adinetidae</taxon>
        <taxon>Adineta</taxon>
    </lineage>
</organism>
<dbReference type="SUPFAM" id="SSF48403">
    <property type="entry name" value="Ankyrin repeat"/>
    <property type="match status" value="1"/>
</dbReference>
<dbReference type="InterPro" id="IPR036770">
    <property type="entry name" value="Ankyrin_rpt-contain_sf"/>
</dbReference>
<dbReference type="Proteomes" id="UP000663860">
    <property type="component" value="Unassembled WGS sequence"/>
</dbReference>
<protein>
    <submittedName>
        <fullName evidence="2">Uncharacterized protein</fullName>
    </submittedName>
</protein>
<evidence type="ECO:0000313" key="3">
    <source>
        <dbReference type="EMBL" id="CAF3757235.1"/>
    </source>
</evidence>
<reference evidence="2" key="1">
    <citation type="submission" date="2021-02" db="EMBL/GenBank/DDBJ databases">
        <authorList>
            <person name="Nowell W R."/>
        </authorList>
    </citation>
    <scope>NUCLEOTIDE SEQUENCE</scope>
</reference>
<keyword evidence="1" id="KW-0040">ANK repeat</keyword>
<name>A0A814L173_9BILA</name>
<gene>
    <name evidence="2" type="ORF">IZO911_LOCUS20669</name>
    <name evidence="3" type="ORF">KXQ929_LOCUS14587</name>
</gene>
<evidence type="ECO:0000313" key="2">
    <source>
        <dbReference type="EMBL" id="CAF1057197.1"/>
    </source>
</evidence>
<dbReference type="Proteomes" id="UP000663868">
    <property type="component" value="Unassembled WGS sequence"/>
</dbReference>
<feature type="repeat" description="ANK" evidence="1">
    <location>
        <begin position="88"/>
        <end position="109"/>
    </location>
</feature>
<dbReference type="AlphaFoldDB" id="A0A814L173"/>
<dbReference type="Gene3D" id="1.25.40.20">
    <property type="entry name" value="Ankyrin repeat-containing domain"/>
    <property type="match status" value="1"/>
</dbReference>
<dbReference type="PROSITE" id="PS50297">
    <property type="entry name" value="ANK_REP_REGION"/>
    <property type="match status" value="1"/>
</dbReference>
<accession>A0A814L173</accession>
<evidence type="ECO:0000256" key="1">
    <source>
        <dbReference type="PROSITE-ProRule" id="PRU00023"/>
    </source>
</evidence>
<dbReference type="EMBL" id="CAJOBB010000815">
    <property type="protein sequence ID" value="CAF3757235.1"/>
    <property type="molecule type" value="Genomic_DNA"/>
</dbReference>
<evidence type="ECO:0000313" key="4">
    <source>
        <dbReference type="Proteomes" id="UP000663860"/>
    </source>
</evidence>
<dbReference type="EMBL" id="CAJNOE010000216">
    <property type="protein sequence ID" value="CAF1057197.1"/>
    <property type="molecule type" value="Genomic_DNA"/>
</dbReference>